<feature type="transmembrane region" description="Helical" evidence="6">
    <location>
        <begin position="115"/>
        <end position="138"/>
    </location>
</feature>
<dbReference type="PANTHER" id="PTHR30250">
    <property type="entry name" value="PST FAMILY PREDICTED COLANIC ACID TRANSPORTER"/>
    <property type="match status" value="1"/>
</dbReference>
<evidence type="ECO:0000256" key="3">
    <source>
        <dbReference type="ARBA" id="ARBA00022692"/>
    </source>
</evidence>
<feature type="transmembrane region" description="Helical" evidence="6">
    <location>
        <begin position="12"/>
        <end position="40"/>
    </location>
</feature>
<evidence type="ECO:0000256" key="4">
    <source>
        <dbReference type="ARBA" id="ARBA00022989"/>
    </source>
</evidence>
<gene>
    <name evidence="7" type="ORF">RF679_11405</name>
</gene>
<dbReference type="Proteomes" id="UP001181355">
    <property type="component" value="Chromosome"/>
</dbReference>
<evidence type="ECO:0000256" key="6">
    <source>
        <dbReference type="SAM" id="Phobius"/>
    </source>
</evidence>
<feature type="transmembrane region" description="Helical" evidence="6">
    <location>
        <begin position="217"/>
        <end position="238"/>
    </location>
</feature>
<feature type="transmembrane region" description="Helical" evidence="6">
    <location>
        <begin position="46"/>
        <end position="67"/>
    </location>
</feature>
<feature type="transmembrane region" description="Helical" evidence="6">
    <location>
        <begin position="299"/>
        <end position="323"/>
    </location>
</feature>
<dbReference type="InterPro" id="IPR002797">
    <property type="entry name" value="Polysacc_synth"/>
</dbReference>
<feature type="transmembrane region" description="Helical" evidence="6">
    <location>
        <begin position="362"/>
        <end position="381"/>
    </location>
</feature>
<feature type="transmembrane region" description="Helical" evidence="6">
    <location>
        <begin position="258"/>
        <end position="278"/>
    </location>
</feature>
<evidence type="ECO:0000256" key="5">
    <source>
        <dbReference type="ARBA" id="ARBA00023136"/>
    </source>
</evidence>
<dbReference type="Pfam" id="PF01943">
    <property type="entry name" value="Polysacc_synt"/>
    <property type="match status" value="1"/>
</dbReference>
<evidence type="ECO:0000256" key="1">
    <source>
        <dbReference type="ARBA" id="ARBA00004651"/>
    </source>
</evidence>
<sequence>MSLVRTSLLNAIAVGIRMLAMLGLNKILAVLVGPAGYALFGQFQNAVTVINTFASGAINTGVTKYTAEFHSDPQAQHALWRTAGTISISCAMLAAIGIALFHVQLAEVVLKDKQFASVFLWLAGSLVLFVLNTLLMAILNGKKEVALYVSANISTSIATLVATWLLAQVWGLSGALIALCINQSVVFFVTLALCWRQAWFKLNFLYGQFDRDLAKKLGAYGLMAMVTAIAVPLSQILIRNHLVDAFGWQATGMWQAVTRMSDVYLMLITTTLTVYYLPRLSELQTRAELMAEISKVSRFILPLTAFGAGLVYLLKDWIVMLLFTQEFNAMKELLAWQLIGDVIKIGSWIFGFVMLGRAMTAAYVWTEIIFAASLVGLTYLFTPHFGLLGSVLAFALNYVLYWICTAVIVSRLKFDHSKNTEPSTAPN</sequence>
<keyword evidence="2" id="KW-1003">Cell membrane</keyword>
<reference evidence="7" key="1">
    <citation type="submission" date="2023-09" db="EMBL/GenBank/DDBJ databases">
        <title>Undibacterium sp. 20NA77.5 isolated from freshwater.</title>
        <authorList>
            <person name="Le V."/>
            <person name="Ko S.-R."/>
            <person name="Ahn C.-Y."/>
            <person name="Oh H.-M."/>
        </authorList>
    </citation>
    <scope>NUCLEOTIDE SEQUENCE</scope>
    <source>
        <strain evidence="7">20NA77.5</strain>
    </source>
</reference>
<comment type="subcellular location">
    <subcellularLocation>
        <location evidence="1">Cell membrane</location>
        <topology evidence="1">Multi-pass membrane protein</topology>
    </subcellularLocation>
</comment>
<dbReference type="InterPro" id="IPR050833">
    <property type="entry name" value="Poly_Biosynth_Transport"/>
</dbReference>
<feature type="transmembrane region" description="Helical" evidence="6">
    <location>
        <begin position="335"/>
        <end position="355"/>
    </location>
</feature>
<keyword evidence="8" id="KW-1185">Reference proteome</keyword>
<evidence type="ECO:0000256" key="2">
    <source>
        <dbReference type="ARBA" id="ARBA00022475"/>
    </source>
</evidence>
<evidence type="ECO:0000313" key="8">
    <source>
        <dbReference type="Proteomes" id="UP001181355"/>
    </source>
</evidence>
<feature type="transmembrane region" description="Helical" evidence="6">
    <location>
        <begin position="145"/>
        <end position="166"/>
    </location>
</feature>
<feature type="transmembrane region" description="Helical" evidence="6">
    <location>
        <begin position="387"/>
        <end position="409"/>
    </location>
</feature>
<dbReference type="InterPro" id="IPR044550">
    <property type="entry name" value="WzxE"/>
</dbReference>
<feature type="transmembrane region" description="Helical" evidence="6">
    <location>
        <begin position="79"/>
        <end position="103"/>
    </location>
</feature>
<feature type="transmembrane region" description="Helical" evidence="6">
    <location>
        <begin position="172"/>
        <end position="196"/>
    </location>
</feature>
<organism evidence="7 8">
    <name type="scientific">Undibacterium cyanobacteriorum</name>
    <dbReference type="NCBI Taxonomy" id="3073561"/>
    <lineage>
        <taxon>Bacteria</taxon>
        <taxon>Pseudomonadati</taxon>
        <taxon>Pseudomonadota</taxon>
        <taxon>Betaproteobacteria</taxon>
        <taxon>Burkholderiales</taxon>
        <taxon>Oxalobacteraceae</taxon>
        <taxon>Undibacterium</taxon>
    </lineage>
</organism>
<keyword evidence="3 6" id="KW-0812">Transmembrane</keyword>
<keyword evidence="5 6" id="KW-0472">Membrane</keyword>
<dbReference type="CDD" id="cd13125">
    <property type="entry name" value="MATE_like_10"/>
    <property type="match status" value="1"/>
</dbReference>
<dbReference type="RefSeq" id="WP_309480753.1">
    <property type="nucleotide sequence ID" value="NZ_CP133720.1"/>
</dbReference>
<name>A0ABY9RF09_9BURK</name>
<evidence type="ECO:0000313" key="7">
    <source>
        <dbReference type="EMBL" id="WMW79254.1"/>
    </source>
</evidence>
<proteinExistence type="predicted"/>
<dbReference type="EMBL" id="CP133720">
    <property type="protein sequence ID" value="WMW79254.1"/>
    <property type="molecule type" value="Genomic_DNA"/>
</dbReference>
<keyword evidence="4 6" id="KW-1133">Transmembrane helix</keyword>
<protein>
    <submittedName>
        <fullName evidence="7">O-antigen translocase</fullName>
    </submittedName>
</protein>
<accession>A0ABY9RF09</accession>
<dbReference type="PANTHER" id="PTHR30250:SF30">
    <property type="entry name" value="LIPID III FLIPPASE"/>
    <property type="match status" value="1"/>
</dbReference>